<proteinExistence type="predicted"/>
<evidence type="ECO:0000313" key="2">
    <source>
        <dbReference type="Proteomes" id="UP001165293"/>
    </source>
</evidence>
<organism evidence="1 2">
    <name type="scientific">Noviluteimonas lactosilytica</name>
    <dbReference type="NCBI Taxonomy" id="2888523"/>
    <lineage>
        <taxon>Bacteria</taxon>
        <taxon>Pseudomonadati</taxon>
        <taxon>Pseudomonadota</taxon>
        <taxon>Gammaproteobacteria</taxon>
        <taxon>Lysobacterales</taxon>
        <taxon>Lysobacteraceae</taxon>
        <taxon>Noviluteimonas</taxon>
    </lineage>
</organism>
<name>A0ABS8JH27_9GAMM</name>
<gene>
    <name evidence="1" type="ORF">LK996_07225</name>
</gene>
<comment type="caution">
    <text evidence="1">The sequence shown here is derived from an EMBL/GenBank/DDBJ whole genome shotgun (WGS) entry which is preliminary data.</text>
</comment>
<dbReference type="EMBL" id="JAJGAK010000001">
    <property type="protein sequence ID" value="MCC8362867.1"/>
    <property type="molecule type" value="Genomic_DNA"/>
</dbReference>
<reference evidence="1" key="1">
    <citation type="submission" date="2021-10" db="EMBL/GenBank/DDBJ databases">
        <authorList>
            <person name="Lyu M."/>
            <person name="Wang X."/>
            <person name="Meng X."/>
            <person name="Xu K."/>
        </authorList>
    </citation>
    <scope>NUCLEOTIDE SEQUENCE</scope>
    <source>
        <strain evidence="1">A6</strain>
    </source>
</reference>
<dbReference type="RefSeq" id="WP_230526442.1">
    <property type="nucleotide sequence ID" value="NZ_JAJGAK010000001.1"/>
</dbReference>
<protein>
    <submittedName>
        <fullName evidence="1">Uncharacterized protein</fullName>
    </submittedName>
</protein>
<dbReference type="Proteomes" id="UP001165293">
    <property type="component" value="Unassembled WGS sequence"/>
</dbReference>
<evidence type="ECO:0000313" key="1">
    <source>
        <dbReference type="EMBL" id="MCC8362867.1"/>
    </source>
</evidence>
<keyword evidence="2" id="KW-1185">Reference proteome</keyword>
<sequence length="163" mass="18941">MPAWPPVIDGGKRFDLSHLDPFIIEFELDGLPVRLHVAFGAHVFSNERAHGVRVGLLRDERYFCPRRYATSFDAARYMHEGFIDGHVRAFLGRNGQQFYTLDAEHIAIFMTIRKTSHDEREIHCHVVSAYDPTWSRNRLPRGKLYAVRTVIRRRINGDAIPIR</sequence>
<accession>A0ABS8JH27</accession>